<dbReference type="Gene3D" id="3.30.70.2820">
    <property type="match status" value="1"/>
</dbReference>
<dbReference type="GeneID" id="25261067"/>
<dbReference type="Pfam" id="PF03104">
    <property type="entry name" value="DNA_pol_B_exo1"/>
    <property type="match status" value="1"/>
</dbReference>
<sequence length="1424" mass="157145">MQADENGRKGSRRPGCGVGRSAALEQLARAKREGRSLLSSYKVDEGEIFEEVDESVYNSIVQGRLAEANDFVVDDDGQGYMETGLEIWDQPYEGPYSSDEDQFLDGDENPSAKRLSTTKKAMRQKRLLPQGGTSNNLQRAFATAATTKASFSTPQLPEKNDQSNAIYQALLKEFDTEEDDGLQPSTFSNQRFDYHDSSALPVGQEAPPFMEFTEQDNYDQLMVCREEDFSFSDQTPEVANFANSSVKEETIKESSSDVHMMEEKPQHLNIKKAVTSSTCNRDKFIPLVTDQLSIGTRASLANIGMVSSSDTTPKGVSRIVEHTEAPELDGQDVGINFYWIDAFDRHNGSIVLIGKIAVAPGRFATATMTVKGIQRNLFVLPRQHDRVTGAPVTFTDLYTEISAVMSALRVSKFACKNVRRRYAFGIAGIPAEAEWLKLRYSFEDPAWTRRPDAREESRVIAHVFGATTPALELFIIKRRLMGPCWIRVANVRIQKRNASWVRWELETESPKSVTTLLEGALPPPSLRLISITLKSSLVEGERRSERRTSSEQTIVAAAIVAARTENELPLIEERFLVTVDNGVPSAPLPSGWRGERCANERSLCSFLLTLMQRLDPDVLVGHDLTTFDLPLLVGRLKALKIERWSRIGRLAFRTWPGSPNREERRRPPIVVDAPPSDPEDEEAIASTTMPRLIYGDVLAFAGRLLCDTRSGAKGIVKSRSFSLIELCQTMGISVDIMASHVPHHEPVRGSPPAGLLYELGTESEAALELAMRLRLLPLSLQLTAIAGNLWAHTLFNGARAERNEYLLLHEFHAAKFVLPDKYQGASASDVPDFEASKVGRGRRRAAYAGGLVLEPKAGLYDTFVILLDFNSLYPSIIQEHNICFTTANVEAPDAPNGADHGNGAAGKASDLSIQPEPQPSSVIGILPRILGTLVARRSAVKKLLQSCESTERAALDIRQQALKLAANSMYGCLGFTGSRFYAKSLAELVTAHGRTLLASTVELVEAMGELGGSSARCRVIYGDTDSIMIETGCTSLPEALRIGAAVRRSVNERHRLIEIDLEAVFARLLLLKKKKYAALRLNSLENVGPTTYRIETKGLDMVRRDWCGLSVETGNFVLQRIMSLTEGRDEVLGAIHEHLAVIGAQVREGRMPLDAFVIHKSLTKDPQAYGDPRAHPHVVVATQLQSRGIFLRAGDHVPFVICRSSGSNPSTLSGRAYHPDDVRRGGELTLDYEWYLQQQVLPPVVRLCKWLEGTDASRLSLALGLDIPRQVVRSSSHGEFESTSLLSLEGKNFEEITLSCPYCGGAVSSAENSLCNACVRAIPPLTRAAQIATSCRRAIGAFYMGWLRCDDPGCGARTRTISVYEKRCPIAGCCGTLLPEISDRSLYLQMLYWKKTVPTIETLVTRSAYPVVQLGELFRRLHAA</sequence>
<keyword evidence="4 12" id="KW-0548">Nucleotidyltransferase</keyword>
<evidence type="ECO:0000256" key="6">
    <source>
        <dbReference type="ARBA" id="ARBA00022723"/>
    </source>
</evidence>
<keyword evidence="5 12" id="KW-0235">DNA replication</keyword>
<gene>
    <name evidence="18" type="ORF">DI09_91p10</name>
</gene>
<keyword evidence="7" id="KW-0863">Zinc-finger</keyword>
<dbReference type="Pfam" id="PF08996">
    <property type="entry name" value="zf-DNA_Pol"/>
    <property type="match status" value="1"/>
</dbReference>
<dbReference type="GO" id="GO:0003688">
    <property type="term" value="F:DNA replication origin binding"/>
    <property type="evidence" value="ECO:0007669"/>
    <property type="project" value="TreeGrafter"/>
</dbReference>
<dbReference type="Pfam" id="PF12254">
    <property type="entry name" value="DNA_pol_alpha_N"/>
    <property type="match status" value="1"/>
</dbReference>
<dbReference type="Proteomes" id="UP000029725">
    <property type="component" value="Unassembled WGS sequence"/>
</dbReference>
<dbReference type="InterPro" id="IPR036397">
    <property type="entry name" value="RNaseH_sf"/>
</dbReference>
<evidence type="ECO:0000256" key="9">
    <source>
        <dbReference type="ARBA" id="ARBA00022932"/>
    </source>
</evidence>
<dbReference type="Pfam" id="PF00136">
    <property type="entry name" value="DNA_pol_B"/>
    <property type="match status" value="1"/>
</dbReference>
<feature type="domain" description="DNA polymerase alpha catalytic subunit N-terminal" evidence="17">
    <location>
        <begin position="24"/>
        <end position="89"/>
    </location>
</feature>
<comment type="catalytic activity">
    <reaction evidence="12">
        <text>DNA(n) + a 2'-deoxyribonucleoside 5'-triphosphate = DNA(n+1) + diphosphate</text>
        <dbReference type="Rhea" id="RHEA:22508"/>
        <dbReference type="Rhea" id="RHEA-COMP:17339"/>
        <dbReference type="Rhea" id="RHEA-COMP:17340"/>
        <dbReference type="ChEBI" id="CHEBI:33019"/>
        <dbReference type="ChEBI" id="CHEBI:61560"/>
        <dbReference type="ChEBI" id="CHEBI:173112"/>
        <dbReference type="EC" id="2.7.7.7"/>
    </reaction>
</comment>
<dbReference type="EMBL" id="JMKJ01000603">
    <property type="protein sequence ID" value="KGG50040.1"/>
    <property type="molecule type" value="Genomic_DNA"/>
</dbReference>
<comment type="subcellular location">
    <subcellularLocation>
        <location evidence="1">Nucleus</location>
    </subcellularLocation>
</comment>
<organism evidence="18 19">
    <name type="scientific">Mitosporidium daphniae</name>
    <dbReference type="NCBI Taxonomy" id="1485682"/>
    <lineage>
        <taxon>Eukaryota</taxon>
        <taxon>Fungi</taxon>
        <taxon>Fungi incertae sedis</taxon>
        <taxon>Microsporidia</taxon>
        <taxon>Mitosporidium</taxon>
    </lineage>
</organism>
<dbReference type="Gene3D" id="1.10.3200.20">
    <property type="entry name" value="DNA Polymerase alpha, zinc finger"/>
    <property type="match status" value="1"/>
</dbReference>
<dbReference type="InterPro" id="IPR024647">
    <property type="entry name" value="DNA_pol_a_cat_su_N"/>
</dbReference>
<evidence type="ECO:0000256" key="10">
    <source>
        <dbReference type="ARBA" id="ARBA00023125"/>
    </source>
</evidence>
<dbReference type="SUPFAM" id="SSF56672">
    <property type="entry name" value="DNA/RNA polymerases"/>
    <property type="match status" value="1"/>
</dbReference>
<feature type="domain" description="DNA-directed DNA polymerase family B multifunctional" evidence="14">
    <location>
        <begin position="792"/>
        <end position="1249"/>
    </location>
</feature>
<evidence type="ECO:0000256" key="3">
    <source>
        <dbReference type="ARBA" id="ARBA00022679"/>
    </source>
</evidence>
<dbReference type="InterPro" id="IPR015088">
    <property type="entry name" value="Znf_DNA-dir_DNA_pol_B_alpha"/>
</dbReference>
<dbReference type="InterPro" id="IPR023211">
    <property type="entry name" value="DNA_pol_palm_dom_sf"/>
</dbReference>
<dbReference type="PROSITE" id="PS00116">
    <property type="entry name" value="DNA_POLYMERASE_B"/>
    <property type="match status" value="1"/>
</dbReference>
<dbReference type="CDD" id="cd05532">
    <property type="entry name" value="POLBc_alpha"/>
    <property type="match status" value="1"/>
</dbReference>
<dbReference type="InterPro" id="IPR006133">
    <property type="entry name" value="DNA-dir_DNA_pol_B_exonuc"/>
</dbReference>
<evidence type="ECO:0000256" key="8">
    <source>
        <dbReference type="ARBA" id="ARBA00022833"/>
    </source>
</evidence>
<evidence type="ECO:0000256" key="5">
    <source>
        <dbReference type="ARBA" id="ARBA00022705"/>
    </source>
</evidence>
<dbReference type="Gene3D" id="3.30.420.10">
    <property type="entry name" value="Ribonuclease H-like superfamily/Ribonuclease H"/>
    <property type="match status" value="1"/>
</dbReference>
<protein>
    <recommendedName>
        <fullName evidence="12">DNA polymerase</fullName>
        <ecNumber evidence="12">2.7.7.7</ecNumber>
    </recommendedName>
</protein>
<dbReference type="GO" id="GO:0003697">
    <property type="term" value="F:single-stranded DNA binding"/>
    <property type="evidence" value="ECO:0007669"/>
    <property type="project" value="TreeGrafter"/>
</dbReference>
<dbReference type="InterPro" id="IPR012337">
    <property type="entry name" value="RNaseH-like_sf"/>
</dbReference>
<dbReference type="GO" id="GO:0003682">
    <property type="term" value="F:chromatin binding"/>
    <property type="evidence" value="ECO:0007669"/>
    <property type="project" value="TreeGrafter"/>
</dbReference>
<evidence type="ECO:0000256" key="11">
    <source>
        <dbReference type="ARBA" id="ARBA00023242"/>
    </source>
</evidence>
<dbReference type="Gene3D" id="1.10.132.60">
    <property type="entry name" value="DNA polymerase family B, C-terminal domain"/>
    <property type="match status" value="1"/>
</dbReference>
<dbReference type="GO" id="GO:0008270">
    <property type="term" value="F:zinc ion binding"/>
    <property type="evidence" value="ECO:0007669"/>
    <property type="project" value="UniProtKB-KW"/>
</dbReference>
<comment type="similarity">
    <text evidence="2 12">Belongs to the DNA polymerase type-B family.</text>
</comment>
<evidence type="ECO:0000256" key="7">
    <source>
        <dbReference type="ARBA" id="ARBA00022771"/>
    </source>
</evidence>
<proteinExistence type="inferred from homology"/>
<dbReference type="PRINTS" id="PR00106">
    <property type="entry name" value="DNAPOLB"/>
</dbReference>
<reference evidence="18 19" key="1">
    <citation type="submission" date="2014-04" db="EMBL/GenBank/DDBJ databases">
        <title>A new species of microsporidia sheds light on the evolution of extreme parasitism.</title>
        <authorList>
            <person name="Haag K.L."/>
            <person name="James T.Y."/>
            <person name="Larsson R."/>
            <person name="Schaer T.M."/>
            <person name="Refardt D."/>
            <person name="Pombert J.-F."/>
            <person name="Ebert D."/>
        </authorList>
    </citation>
    <scope>NUCLEOTIDE SEQUENCE [LARGE SCALE GENOMIC DNA]</scope>
    <source>
        <strain evidence="18 19">UGP3</strain>
        <tissue evidence="18">Spores</tissue>
    </source>
</reference>
<keyword evidence="6" id="KW-0479">Metal-binding</keyword>
<dbReference type="InterPro" id="IPR043502">
    <property type="entry name" value="DNA/RNA_pol_sf"/>
</dbReference>
<evidence type="ECO:0000313" key="19">
    <source>
        <dbReference type="Proteomes" id="UP000029725"/>
    </source>
</evidence>
<dbReference type="Gene3D" id="6.10.10.100">
    <property type="match status" value="1"/>
</dbReference>
<dbReference type="SUPFAM" id="SSF53098">
    <property type="entry name" value="Ribonuclease H-like"/>
    <property type="match status" value="1"/>
</dbReference>
<dbReference type="Gene3D" id="1.10.287.690">
    <property type="entry name" value="Helix hairpin bin"/>
    <property type="match status" value="1"/>
</dbReference>
<evidence type="ECO:0000256" key="13">
    <source>
        <dbReference type="SAM" id="MobiDB-lite"/>
    </source>
</evidence>
<keyword evidence="11" id="KW-0539">Nucleus</keyword>
<dbReference type="GO" id="GO:0006272">
    <property type="term" value="P:leading strand elongation"/>
    <property type="evidence" value="ECO:0007669"/>
    <property type="project" value="TreeGrafter"/>
</dbReference>
<dbReference type="GO" id="GO:0006273">
    <property type="term" value="P:lagging strand elongation"/>
    <property type="evidence" value="ECO:0007669"/>
    <property type="project" value="TreeGrafter"/>
</dbReference>
<dbReference type="PANTHER" id="PTHR45861:SF1">
    <property type="entry name" value="DNA POLYMERASE ALPHA CATALYTIC SUBUNIT"/>
    <property type="match status" value="1"/>
</dbReference>
<dbReference type="OrthoDB" id="6755010at2759"/>
<dbReference type="GO" id="GO:0003887">
    <property type="term" value="F:DNA-directed DNA polymerase activity"/>
    <property type="evidence" value="ECO:0007669"/>
    <property type="project" value="UniProtKB-KW"/>
</dbReference>
<keyword evidence="9 12" id="KW-0239">DNA-directed DNA polymerase</keyword>
<keyword evidence="10 12" id="KW-0238">DNA-binding</keyword>
<evidence type="ECO:0000259" key="14">
    <source>
        <dbReference type="Pfam" id="PF00136"/>
    </source>
</evidence>
<feature type="region of interest" description="Disordered" evidence="13">
    <location>
        <begin position="92"/>
        <end position="111"/>
    </location>
</feature>
<feature type="region of interest" description="Disordered" evidence="13">
    <location>
        <begin position="657"/>
        <end position="681"/>
    </location>
</feature>
<name>A0A098VM63_9MICR</name>
<dbReference type="InterPro" id="IPR017964">
    <property type="entry name" value="DNA-dir_DNA_pol_B_CS"/>
</dbReference>
<dbReference type="NCBIfam" id="TIGR00592">
    <property type="entry name" value="pol2"/>
    <property type="match status" value="1"/>
</dbReference>
<dbReference type="SMART" id="SM00486">
    <property type="entry name" value="POLBc"/>
    <property type="match status" value="1"/>
</dbReference>
<dbReference type="PANTHER" id="PTHR45861">
    <property type="entry name" value="DNA POLYMERASE ALPHA CATALYTIC SUBUNIT"/>
    <property type="match status" value="1"/>
</dbReference>
<dbReference type="InterPro" id="IPR038256">
    <property type="entry name" value="Pol_alpha_znc_sf"/>
</dbReference>
<keyword evidence="19" id="KW-1185">Reference proteome</keyword>
<dbReference type="EC" id="2.7.7.7" evidence="12"/>
<feature type="domain" description="Zinc finger DNA-directed DNA polymerase family B alpha" evidence="16">
    <location>
        <begin position="1310"/>
        <end position="1395"/>
    </location>
</feature>
<evidence type="ECO:0000259" key="17">
    <source>
        <dbReference type="Pfam" id="PF12254"/>
    </source>
</evidence>
<dbReference type="GO" id="GO:0000166">
    <property type="term" value="F:nucleotide binding"/>
    <property type="evidence" value="ECO:0007669"/>
    <property type="project" value="InterPro"/>
</dbReference>
<keyword evidence="8" id="KW-0862">Zinc</keyword>
<feature type="region of interest" description="Disordered" evidence="13">
    <location>
        <begin position="894"/>
        <end position="914"/>
    </location>
</feature>
<evidence type="ECO:0000313" key="18">
    <source>
        <dbReference type="EMBL" id="KGG50040.1"/>
    </source>
</evidence>
<feature type="domain" description="DNA-directed DNA polymerase family B exonuclease" evidence="15">
    <location>
        <begin position="462"/>
        <end position="654"/>
    </location>
</feature>
<dbReference type="GO" id="GO:0005658">
    <property type="term" value="C:alpha DNA polymerase:primase complex"/>
    <property type="evidence" value="ECO:0007669"/>
    <property type="project" value="TreeGrafter"/>
</dbReference>
<dbReference type="InterPro" id="IPR042087">
    <property type="entry name" value="DNA_pol_B_thumb"/>
</dbReference>
<feature type="compositionally biased region" description="Acidic residues" evidence="13">
    <location>
        <begin position="98"/>
        <end position="108"/>
    </location>
</feature>
<dbReference type="InterPro" id="IPR006134">
    <property type="entry name" value="DNA-dir_DNA_pol_B_multi_dom"/>
</dbReference>
<dbReference type="Gene3D" id="2.40.50.730">
    <property type="match status" value="1"/>
</dbReference>
<evidence type="ECO:0000256" key="12">
    <source>
        <dbReference type="RuleBase" id="RU000442"/>
    </source>
</evidence>
<evidence type="ECO:0000259" key="16">
    <source>
        <dbReference type="Pfam" id="PF08996"/>
    </source>
</evidence>
<keyword evidence="3 12" id="KW-0808">Transferase</keyword>
<dbReference type="RefSeq" id="XP_013236476.1">
    <property type="nucleotide sequence ID" value="XM_013381022.1"/>
</dbReference>
<evidence type="ECO:0000256" key="4">
    <source>
        <dbReference type="ARBA" id="ARBA00022695"/>
    </source>
</evidence>
<dbReference type="HOGENOM" id="CLU_001718_1_0_1"/>
<evidence type="ECO:0000256" key="2">
    <source>
        <dbReference type="ARBA" id="ARBA00005755"/>
    </source>
</evidence>
<evidence type="ECO:0000256" key="1">
    <source>
        <dbReference type="ARBA" id="ARBA00004123"/>
    </source>
</evidence>
<dbReference type="Gene3D" id="3.90.1600.10">
    <property type="entry name" value="Palm domain of DNA polymerase"/>
    <property type="match status" value="1"/>
</dbReference>
<comment type="caution">
    <text evidence="18">The sequence shown here is derived from an EMBL/GenBank/DDBJ whole genome shotgun (WGS) entry which is preliminary data.</text>
</comment>
<feature type="region of interest" description="Disordered" evidence="13">
    <location>
        <begin position="1"/>
        <end position="20"/>
    </location>
</feature>
<dbReference type="InterPro" id="IPR045846">
    <property type="entry name" value="POLBc_alpha"/>
</dbReference>
<accession>A0A098VM63</accession>
<dbReference type="InterPro" id="IPR006172">
    <property type="entry name" value="DNA-dir_DNA_pol_B"/>
</dbReference>
<evidence type="ECO:0000259" key="15">
    <source>
        <dbReference type="Pfam" id="PF03104"/>
    </source>
</evidence>
<dbReference type="GO" id="GO:1902975">
    <property type="term" value="P:mitotic DNA replication initiation"/>
    <property type="evidence" value="ECO:0007669"/>
    <property type="project" value="InterPro"/>
</dbReference>
<dbReference type="VEuPathDB" id="MicrosporidiaDB:DI09_91p10"/>